<comment type="caution">
    <text evidence="1">The sequence shown here is derived from an EMBL/GenBank/DDBJ whole genome shotgun (WGS) entry which is preliminary data.</text>
</comment>
<dbReference type="OrthoDB" id="8960477at2"/>
<gene>
    <name evidence="1" type="ORF">SAMN05446927_0820</name>
</gene>
<proteinExistence type="predicted"/>
<dbReference type="RefSeq" id="WP_062640020.1">
    <property type="nucleotide sequence ID" value="NZ_FCOG02000072.1"/>
</dbReference>
<keyword evidence="2" id="KW-1185">Reference proteome</keyword>
<protein>
    <submittedName>
        <fullName evidence="1">Uncharacterized protein</fullName>
    </submittedName>
</protein>
<evidence type="ECO:0000313" key="2">
    <source>
        <dbReference type="Proteomes" id="UP000219522"/>
    </source>
</evidence>
<organism evidence="1 2">
    <name type="scientific">Caballeronia arationis</name>
    <dbReference type="NCBI Taxonomy" id="1777142"/>
    <lineage>
        <taxon>Bacteria</taxon>
        <taxon>Pseudomonadati</taxon>
        <taxon>Pseudomonadota</taxon>
        <taxon>Betaproteobacteria</taxon>
        <taxon>Burkholderiales</taxon>
        <taxon>Burkholderiaceae</taxon>
        <taxon>Caballeronia</taxon>
    </lineage>
</organism>
<reference evidence="1 2" key="1">
    <citation type="submission" date="2017-09" db="EMBL/GenBank/DDBJ databases">
        <authorList>
            <person name="Varghese N."/>
            <person name="Submissions S."/>
        </authorList>
    </citation>
    <scope>NUCLEOTIDE SEQUENCE [LARGE SCALE GENOMIC DNA]</scope>
    <source>
        <strain evidence="1 2">OK806</strain>
    </source>
</reference>
<accession>A0A7Z7I236</accession>
<evidence type="ECO:0000313" key="1">
    <source>
        <dbReference type="EMBL" id="SOE54402.1"/>
    </source>
</evidence>
<name>A0A7Z7I236_9BURK</name>
<dbReference type="EMBL" id="OCSU01000001">
    <property type="protein sequence ID" value="SOE54402.1"/>
    <property type="molecule type" value="Genomic_DNA"/>
</dbReference>
<dbReference type="Proteomes" id="UP000219522">
    <property type="component" value="Unassembled WGS sequence"/>
</dbReference>
<sequence length="618" mass="66236">MNAPTLAIELWRNEIRVARDHPAPHAVEAQVDAITRAVQAELALAVEPYLERHRGEVFLIRSLEIELDLDLACDTTLAARALARRVTRRLVESIESTEPQVLRFASQAAYAARFVVDLAAGRAWGCWYYAAFDGLRMLPTAAAIRTVLTFDDGVATLAAIAPEQWPALLDALDDTELRRVLDELPVGAPCDGTAAPGEALLDAVRDERFRGIDRTPALALALAASCARAGAALDAYALAAAEVVALAVQAHRRGEHALFDALTGRPGAAEPPLSRDAAGARVFVHLSGVDGRSLRALAQAARAALDGGASAAAEAACAESTPVAHVSCAPGLVILLDELAALFTGAAGLDSACLLAVLACAAGPEHAAPVWHDAAWRAVLGVDARFTWEAFTARLRDDPHAAQARVAHETHAARHLRDTTLHLRFREPPTSCGAPETAAMRPRIVVESERSTGMWCALTRVEPPIRDAATGLHLMAADEGPAEPASNGAPRDGLAVTLPAARQALRDWRALDHALLHDGCPPAWRAVFIACAQFAWRRIAQRVPGMRGASLPYLRANLLGRRGSMSSPAAGRWHWQVVRPPLHVLIAMTGIARDIRLRGQSERNDARSDEIRIDLEWI</sequence>
<dbReference type="AlphaFoldDB" id="A0A7Z7I236"/>